<dbReference type="Pfam" id="PF04023">
    <property type="entry name" value="FeoA"/>
    <property type="match status" value="1"/>
</dbReference>
<sequence length="88" mass="9923">MLKLNFAVNFPGSMRIEDFKKGDCARLLDFGLTDPAYRRRLLSLGITRGVELQIVRVAPLGCPIQVDVRGTSISLRREEARHLLLEKA</sequence>
<protein>
    <submittedName>
        <fullName evidence="4">Ferrous iron transport protein A</fullName>
    </submittedName>
    <submittedName>
        <fullName evidence="3">Ferrous iron transporter A</fullName>
    </submittedName>
</protein>
<evidence type="ECO:0000313" key="3">
    <source>
        <dbReference type="EMBL" id="KTC70196.1"/>
    </source>
</evidence>
<proteinExistence type="predicted"/>
<dbReference type="PANTHER" id="PTHR42954">
    <property type="entry name" value="FE(2+) TRANSPORT PROTEIN A"/>
    <property type="match status" value="1"/>
</dbReference>
<dbReference type="EMBL" id="UGNW01000001">
    <property type="protein sequence ID" value="STX30396.1"/>
    <property type="molecule type" value="Genomic_DNA"/>
</dbReference>
<organism evidence="4 6">
    <name type="scientific">Legionella birminghamensis</name>
    <dbReference type="NCBI Taxonomy" id="28083"/>
    <lineage>
        <taxon>Bacteria</taxon>
        <taxon>Pseudomonadati</taxon>
        <taxon>Pseudomonadota</taxon>
        <taxon>Gammaproteobacteria</taxon>
        <taxon>Legionellales</taxon>
        <taxon>Legionellaceae</taxon>
        <taxon>Legionella</taxon>
    </lineage>
</organism>
<dbReference type="InterPro" id="IPR008988">
    <property type="entry name" value="Transcriptional_repressor_C"/>
</dbReference>
<gene>
    <name evidence="4" type="primary">feoA</name>
    <name evidence="3" type="ORF">Lbir_1779</name>
    <name evidence="4" type="ORF">NCTC12437_00150</name>
</gene>
<name>A0A378I6M5_9GAMM</name>
<reference evidence="3 5" key="1">
    <citation type="submission" date="2015-11" db="EMBL/GenBank/DDBJ databases">
        <title>Genomic analysis of 38 Legionella species identifies large and diverse effector repertoires.</title>
        <authorList>
            <person name="Burstein D."/>
            <person name="Amaro F."/>
            <person name="Zusman T."/>
            <person name="Lifshitz Z."/>
            <person name="Cohen O."/>
            <person name="Gilbert J.A."/>
            <person name="Pupko T."/>
            <person name="Shuman H.A."/>
            <person name="Segal G."/>
        </authorList>
    </citation>
    <scope>NUCLEOTIDE SEQUENCE [LARGE SCALE GENOMIC DNA]</scope>
    <source>
        <strain evidence="3 5">CDC#1407-AL-14</strain>
    </source>
</reference>
<dbReference type="EMBL" id="LNXT01000025">
    <property type="protein sequence ID" value="KTC70196.1"/>
    <property type="molecule type" value="Genomic_DNA"/>
</dbReference>
<reference evidence="4 6" key="2">
    <citation type="submission" date="2018-06" db="EMBL/GenBank/DDBJ databases">
        <authorList>
            <consortium name="Pathogen Informatics"/>
            <person name="Doyle S."/>
        </authorList>
    </citation>
    <scope>NUCLEOTIDE SEQUENCE [LARGE SCALE GENOMIC DNA]</scope>
    <source>
        <strain evidence="4 6">NCTC12437</strain>
    </source>
</reference>
<evidence type="ECO:0000313" key="5">
    <source>
        <dbReference type="Proteomes" id="UP000054735"/>
    </source>
</evidence>
<feature type="domain" description="Ferrous iron transporter FeoA-like" evidence="2">
    <location>
        <begin position="14"/>
        <end position="87"/>
    </location>
</feature>
<dbReference type="Proteomes" id="UP000054735">
    <property type="component" value="Unassembled WGS sequence"/>
</dbReference>
<dbReference type="STRING" id="28083.Lbir_1779"/>
<dbReference type="InterPro" id="IPR052713">
    <property type="entry name" value="FeoA"/>
</dbReference>
<dbReference type="GO" id="GO:0046914">
    <property type="term" value="F:transition metal ion binding"/>
    <property type="evidence" value="ECO:0007669"/>
    <property type="project" value="InterPro"/>
</dbReference>
<dbReference type="Proteomes" id="UP000255066">
    <property type="component" value="Unassembled WGS sequence"/>
</dbReference>
<accession>A0A378I6M5</accession>
<dbReference type="SMART" id="SM00899">
    <property type="entry name" value="FeoA"/>
    <property type="match status" value="1"/>
</dbReference>
<keyword evidence="1" id="KW-0408">Iron</keyword>
<keyword evidence="5" id="KW-1185">Reference proteome</keyword>
<dbReference type="InterPro" id="IPR038157">
    <property type="entry name" value="FeoA_core_dom"/>
</dbReference>
<dbReference type="Gene3D" id="2.30.30.90">
    <property type="match status" value="1"/>
</dbReference>
<evidence type="ECO:0000313" key="6">
    <source>
        <dbReference type="Proteomes" id="UP000255066"/>
    </source>
</evidence>
<evidence type="ECO:0000259" key="2">
    <source>
        <dbReference type="SMART" id="SM00899"/>
    </source>
</evidence>
<dbReference type="PANTHER" id="PTHR42954:SF2">
    <property type="entry name" value="FE(2+) TRANSPORT PROTEIN A"/>
    <property type="match status" value="1"/>
</dbReference>
<dbReference type="AlphaFoldDB" id="A0A378I6M5"/>
<dbReference type="InterPro" id="IPR007167">
    <property type="entry name" value="Fe-transptr_FeoA-like"/>
</dbReference>
<dbReference type="SUPFAM" id="SSF50037">
    <property type="entry name" value="C-terminal domain of transcriptional repressors"/>
    <property type="match status" value="1"/>
</dbReference>
<evidence type="ECO:0000256" key="1">
    <source>
        <dbReference type="ARBA" id="ARBA00023004"/>
    </source>
</evidence>
<evidence type="ECO:0000313" key="4">
    <source>
        <dbReference type="EMBL" id="STX30396.1"/>
    </source>
</evidence>